<organism evidence="5 7">
    <name type="scientific">Helianthus annuus</name>
    <name type="common">Common sunflower</name>
    <dbReference type="NCBI Taxonomy" id="4232"/>
    <lineage>
        <taxon>Eukaryota</taxon>
        <taxon>Viridiplantae</taxon>
        <taxon>Streptophyta</taxon>
        <taxon>Embryophyta</taxon>
        <taxon>Tracheophyta</taxon>
        <taxon>Spermatophyta</taxon>
        <taxon>Magnoliopsida</taxon>
        <taxon>eudicotyledons</taxon>
        <taxon>Gunneridae</taxon>
        <taxon>Pentapetalae</taxon>
        <taxon>asterids</taxon>
        <taxon>campanulids</taxon>
        <taxon>Asterales</taxon>
        <taxon>Asteraceae</taxon>
        <taxon>Asteroideae</taxon>
        <taxon>Heliantheae alliance</taxon>
        <taxon>Heliantheae</taxon>
        <taxon>Helianthus</taxon>
    </lineage>
</organism>
<dbReference type="Proteomes" id="UP000215914">
    <property type="component" value="Chromosome 1"/>
</dbReference>
<proteinExistence type="inferred from homology"/>
<comment type="function">
    <text evidence="3">May glycosylate diterpenes or flavonols in leaves.</text>
</comment>
<evidence type="ECO:0000313" key="6">
    <source>
        <dbReference type="EMBL" id="OTG35799.1"/>
    </source>
</evidence>
<dbReference type="EMBL" id="CM007890">
    <property type="protein sequence ID" value="OTG35799.1"/>
    <property type="molecule type" value="Genomic_DNA"/>
</dbReference>
<dbReference type="EC" id="2.4.1.91" evidence="4"/>
<dbReference type="Gramene" id="mRNA:HanXRQr2_Chr07g0281421">
    <property type="protein sequence ID" value="mRNA:HanXRQr2_Chr07g0281421"/>
    <property type="gene ID" value="HanXRQr2_Chr07g0281421"/>
</dbReference>
<dbReference type="SUPFAM" id="SSF53756">
    <property type="entry name" value="UDP-Glycosyltransferase/glycogen phosphorylase"/>
    <property type="match status" value="1"/>
</dbReference>
<protein>
    <submittedName>
        <fullName evidence="4">Flavonol 3-O-glucosyltransferase</fullName>
        <ecNumber evidence="4">2.4.1.91</ecNumber>
    </submittedName>
    <submittedName>
        <fullName evidence="5">Putative UDP-glucuronosyl/UDP-glucosyltransferase</fullName>
    </submittedName>
</protein>
<dbReference type="EMBL" id="MNCJ02000322">
    <property type="protein sequence ID" value="KAF5797506.1"/>
    <property type="molecule type" value="Genomic_DNA"/>
</dbReference>
<dbReference type="Gene3D" id="3.40.50.2000">
    <property type="entry name" value="Glycogen Phosphorylase B"/>
    <property type="match status" value="3"/>
</dbReference>
<reference evidence="4 7" key="1">
    <citation type="journal article" date="2017" name="Nature">
        <title>The sunflower genome provides insights into oil metabolism, flowering and Asterid evolution.</title>
        <authorList>
            <person name="Badouin H."/>
            <person name="Gouzy J."/>
            <person name="Grassa C.J."/>
            <person name="Murat F."/>
            <person name="Staton S.E."/>
            <person name="Cottret L."/>
            <person name="Lelandais-Briere C."/>
            <person name="Owens G.L."/>
            <person name="Carrere S."/>
            <person name="Mayjonade B."/>
            <person name="Legrand L."/>
            <person name="Gill N."/>
            <person name="Kane N.C."/>
            <person name="Bowers J.E."/>
            <person name="Hubner S."/>
            <person name="Bellec A."/>
            <person name="Berard A."/>
            <person name="Berges H."/>
            <person name="Blanchet N."/>
            <person name="Boniface M.C."/>
            <person name="Brunel D."/>
            <person name="Catrice O."/>
            <person name="Chaidir N."/>
            <person name="Claudel C."/>
            <person name="Donnadieu C."/>
            <person name="Faraut T."/>
            <person name="Fievet G."/>
            <person name="Helmstetter N."/>
            <person name="King M."/>
            <person name="Knapp S.J."/>
            <person name="Lai Z."/>
            <person name="Le Paslier M.C."/>
            <person name="Lippi Y."/>
            <person name="Lorenzon L."/>
            <person name="Mandel J.R."/>
            <person name="Marage G."/>
            <person name="Marchand G."/>
            <person name="Marquand E."/>
            <person name="Bret-Mestries E."/>
            <person name="Morien E."/>
            <person name="Nambeesan S."/>
            <person name="Nguyen T."/>
            <person name="Pegot-Espagnet P."/>
            <person name="Pouilly N."/>
            <person name="Raftis F."/>
            <person name="Sallet E."/>
            <person name="Schiex T."/>
            <person name="Thomas J."/>
            <person name="Vandecasteele C."/>
            <person name="Vares D."/>
            <person name="Vear F."/>
            <person name="Vautrin S."/>
            <person name="Crespi M."/>
            <person name="Mangin B."/>
            <person name="Burke J.M."/>
            <person name="Salse J."/>
            <person name="Munos S."/>
            <person name="Vincourt P."/>
            <person name="Rieseberg L.H."/>
            <person name="Langlade N.B."/>
        </authorList>
    </citation>
    <scope>NUCLEOTIDE SEQUENCE [LARGE SCALE GENOMIC DNA]</scope>
    <source>
        <strain evidence="7">cv. SF193</strain>
        <tissue evidence="4">Leaves</tissue>
    </source>
</reference>
<dbReference type="Proteomes" id="UP000215914">
    <property type="component" value="Chromosome 7"/>
</dbReference>
<dbReference type="EMBL" id="CM007896">
    <property type="protein sequence ID" value="OTG20673.1"/>
    <property type="molecule type" value="Genomic_DNA"/>
</dbReference>
<dbReference type="InterPro" id="IPR050481">
    <property type="entry name" value="UDP-glycosyltransf_plant"/>
</dbReference>
<dbReference type="GO" id="GO:0035251">
    <property type="term" value="F:UDP-glucosyltransferase activity"/>
    <property type="evidence" value="ECO:0000318"/>
    <property type="project" value="GO_Central"/>
</dbReference>
<dbReference type="PANTHER" id="PTHR48048:SF98">
    <property type="entry name" value="FLAVONOL 3-O-GLUCOSYLTRANSFERASE"/>
    <property type="match status" value="1"/>
</dbReference>
<keyword evidence="2 5" id="KW-0808">Transferase</keyword>
<dbReference type="CDD" id="cd03784">
    <property type="entry name" value="GT1_Gtf-like"/>
    <property type="match status" value="1"/>
</dbReference>
<keyword evidence="4" id="KW-0328">Glycosyltransferase</keyword>
<dbReference type="PANTHER" id="PTHR48048">
    <property type="entry name" value="GLYCOSYLTRANSFERASE"/>
    <property type="match status" value="1"/>
</dbReference>
<dbReference type="GO" id="GO:0047893">
    <property type="term" value="F:flavonol 3-O-glucosyltransferase activity"/>
    <property type="evidence" value="ECO:0007669"/>
    <property type="project" value="UniProtKB-EC"/>
</dbReference>
<evidence type="ECO:0000256" key="1">
    <source>
        <dbReference type="ARBA" id="ARBA00009995"/>
    </source>
</evidence>
<comment type="similarity">
    <text evidence="1">Belongs to the UDP-glycosyltransferase family.</text>
</comment>
<dbReference type="InterPro" id="IPR002213">
    <property type="entry name" value="UDP_glucos_trans"/>
</dbReference>
<evidence type="ECO:0000313" key="5">
    <source>
        <dbReference type="EMBL" id="OTG20673.1"/>
    </source>
</evidence>
<evidence type="ECO:0000313" key="7">
    <source>
        <dbReference type="Proteomes" id="UP000215914"/>
    </source>
</evidence>
<gene>
    <name evidence="6" type="ORF">HannXRQ_Chr01g0000671</name>
    <name evidence="5" type="ORF">HannXRQ_Chr07g0195681</name>
    <name evidence="4" type="ORF">HanXRQr2_Chr07g0281421</name>
</gene>
<name>A0A251UC91_HELAN</name>
<reference evidence="4" key="3">
    <citation type="submission" date="2020-06" db="EMBL/GenBank/DDBJ databases">
        <title>Helianthus annuus Genome sequencing and assembly Release 2.</title>
        <authorList>
            <person name="Gouzy J."/>
            <person name="Langlade N."/>
            <person name="Munos S."/>
        </authorList>
    </citation>
    <scope>NUCLEOTIDE SEQUENCE</scope>
    <source>
        <tissue evidence="4">Leaves</tissue>
    </source>
</reference>
<evidence type="ECO:0000313" key="4">
    <source>
        <dbReference type="EMBL" id="KAF5797506.1"/>
    </source>
</evidence>
<sequence length="417" mass="46808">MANNTFAELVFIPAPAVGHIMSTIEMAKLLFNRDQTLSVTLLIINPPYSVLPLTTYIESLAKNAIERMRFIKLRQDQSPPKLNSSAPFVMSFYEFINSHCKYVRNILEDAIDQTCSRSRVVGLVVNILCTSMIDVSNEYNLPTYVYFTSNAAFLGFKLHFEMLFVDQKQDLIELANSEDEIVIPTFVNPVPMKLETHAINSFSGTNFPPVYPVGPILNLDGIGGKPDDTDVFRWLQSLPPSSVVLLCFGSMGGFDEAQAKEIARGLEQSGHLFIWSMRRLPPPEQSLKVLTDDFDDPRGVLPDGFLERTSGIGKVNGWAPQVSLLAHEAVGGFVSHCRWNWMLESLWFGVPTATLPMLWEQQMNAFEMVVELGLAVDLKLDYKINVLNSEGGVVIVTAEEIKRGIRRLMENKEVRKK</sequence>
<accession>A0A251UC91</accession>
<dbReference type="FunFam" id="3.40.50.2000:FF:000056">
    <property type="entry name" value="Glycosyltransferase"/>
    <property type="match status" value="1"/>
</dbReference>
<evidence type="ECO:0000256" key="2">
    <source>
        <dbReference type="ARBA" id="ARBA00022679"/>
    </source>
</evidence>
<reference evidence="5" key="2">
    <citation type="submission" date="2017-02" db="EMBL/GenBank/DDBJ databases">
        <title>Sunflower complete genome.</title>
        <authorList>
            <person name="Langlade N."/>
            <person name="Munos S."/>
        </authorList>
    </citation>
    <scope>NUCLEOTIDE SEQUENCE [LARGE SCALE GENOMIC DNA]</scope>
    <source>
        <tissue evidence="5">Leaves</tissue>
    </source>
</reference>
<dbReference type="AlphaFoldDB" id="A0A251UC91"/>
<keyword evidence="7" id="KW-1185">Reference proteome</keyword>
<dbReference type="Pfam" id="PF00201">
    <property type="entry name" value="UDPGT"/>
    <property type="match status" value="1"/>
</dbReference>
<evidence type="ECO:0000256" key="3">
    <source>
        <dbReference type="ARBA" id="ARBA00053747"/>
    </source>
</evidence>